<dbReference type="NCBIfam" id="TIGR00277">
    <property type="entry name" value="HDIG"/>
    <property type="match status" value="1"/>
</dbReference>
<feature type="domain" description="HD" evidence="1">
    <location>
        <begin position="19"/>
        <end position="126"/>
    </location>
</feature>
<evidence type="ECO:0000313" key="3">
    <source>
        <dbReference type="Proteomes" id="UP000077066"/>
    </source>
</evidence>
<comment type="caution">
    <text evidence="2">The sequence shown here is derived from an EMBL/GenBank/DDBJ whole genome shotgun (WGS) entry which is preliminary data.</text>
</comment>
<sequence length="162" mass="18426">MNTYKIIDILKKENTPEWVIDHSKAVYERTKEISENFNVDEELIKQGALLHDIGRSRTNTISHGIIGSKIAIKYGFGKEVANIIERHIGSGIPKSEAIELGLGEKDYIPLTLEEKIVAHSDNLVNGSENVDLEFVIKKMKNTVQNPEYSIKRLKKLHEELFI</sequence>
<evidence type="ECO:0000313" key="2">
    <source>
        <dbReference type="EMBL" id="KZX11417.1"/>
    </source>
</evidence>
<dbReference type="RefSeq" id="WP_066973167.1">
    <property type="nucleotide sequence ID" value="NZ_LWMT01000250.1"/>
</dbReference>
<dbReference type="InterPro" id="IPR004454">
    <property type="entry name" value="HD-related"/>
</dbReference>
<organism evidence="2 3">
    <name type="scientific">Methanobrevibacter filiformis</name>
    <dbReference type="NCBI Taxonomy" id="55758"/>
    <lineage>
        <taxon>Archaea</taxon>
        <taxon>Methanobacteriati</taxon>
        <taxon>Methanobacteriota</taxon>
        <taxon>Methanomada group</taxon>
        <taxon>Methanobacteria</taxon>
        <taxon>Methanobacteriales</taxon>
        <taxon>Methanobacteriaceae</taxon>
        <taxon>Methanobrevibacter</taxon>
    </lineage>
</organism>
<dbReference type="InterPro" id="IPR003607">
    <property type="entry name" value="HD/PDEase_dom"/>
</dbReference>
<dbReference type="PANTHER" id="PTHR38659">
    <property type="entry name" value="METAL-DEPENDENT PHOSPHOHYDROLASE"/>
    <property type="match status" value="1"/>
</dbReference>
<name>A0A166C5H5_9EURY</name>
<dbReference type="PANTHER" id="PTHR38659:SF2">
    <property type="entry name" value="HDIG DOMAIN PROTEIN"/>
    <property type="match status" value="1"/>
</dbReference>
<dbReference type="CDD" id="cd00077">
    <property type="entry name" value="HDc"/>
    <property type="match status" value="1"/>
</dbReference>
<reference evidence="2 3" key="1">
    <citation type="submission" date="2016-04" db="EMBL/GenBank/DDBJ databases">
        <title>Genome sequence of Methanobrevibacter filiformis DSM 11501.</title>
        <authorList>
            <person name="Poehlein A."/>
            <person name="Seedorf H."/>
            <person name="Daniel R."/>
        </authorList>
    </citation>
    <scope>NUCLEOTIDE SEQUENCE [LARGE SCALE GENOMIC DNA]</scope>
    <source>
        <strain evidence="2 3">DSM 11501</strain>
    </source>
</reference>
<dbReference type="InterPro" id="IPR006675">
    <property type="entry name" value="HDIG_dom"/>
</dbReference>
<accession>A0A166C5H5</accession>
<dbReference type="InterPro" id="IPR006674">
    <property type="entry name" value="HD_domain"/>
</dbReference>
<dbReference type="Proteomes" id="UP000077066">
    <property type="component" value="Unassembled WGS sequence"/>
</dbReference>
<protein>
    <submittedName>
        <fullName evidence="2">Ribonuclease Y</fullName>
    </submittedName>
</protein>
<dbReference type="AlphaFoldDB" id="A0A166C5H5"/>
<dbReference type="PATRIC" id="fig|55758.3.peg.1648"/>
<dbReference type="Gene3D" id="1.10.3210.10">
    <property type="entry name" value="Hypothetical protein af1432"/>
    <property type="match status" value="1"/>
</dbReference>
<dbReference type="STRING" id="55758.MBFIL_14580"/>
<gene>
    <name evidence="2" type="primary">rny</name>
    <name evidence="2" type="ORF">MBFIL_14580</name>
</gene>
<evidence type="ECO:0000259" key="1">
    <source>
        <dbReference type="PROSITE" id="PS51831"/>
    </source>
</evidence>
<dbReference type="SMART" id="SM00471">
    <property type="entry name" value="HDc"/>
    <property type="match status" value="1"/>
</dbReference>
<dbReference type="OrthoDB" id="52832at2157"/>
<keyword evidence="3" id="KW-1185">Reference proteome</keyword>
<proteinExistence type="predicted"/>
<dbReference type="PROSITE" id="PS51831">
    <property type="entry name" value="HD"/>
    <property type="match status" value="1"/>
</dbReference>
<dbReference type="NCBIfam" id="TIGR00295">
    <property type="entry name" value="TIGR00295 family protein"/>
    <property type="match status" value="1"/>
</dbReference>
<dbReference type="SUPFAM" id="SSF109604">
    <property type="entry name" value="HD-domain/PDEase-like"/>
    <property type="match status" value="1"/>
</dbReference>
<dbReference type="Pfam" id="PF01966">
    <property type="entry name" value="HD"/>
    <property type="match status" value="1"/>
</dbReference>
<dbReference type="EMBL" id="LWMT01000250">
    <property type="protein sequence ID" value="KZX11417.1"/>
    <property type="molecule type" value="Genomic_DNA"/>
</dbReference>